<keyword evidence="3" id="KW-1185">Reference proteome</keyword>
<keyword evidence="1" id="KW-0812">Transmembrane</keyword>
<dbReference type="RefSeq" id="WP_005766110.1">
    <property type="nucleotide sequence ID" value="NZ_AMQK01000004.1"/>
</dbReference>
<evidence type="ECO:0000256" key="1">
    <source>
        <dbReference type="SAM" id="Phobius"/>
    </source>
</evidence>
<comment type="caution">
    <text evidence="2">The sequence shown here is derived from an EMBL/GenBank/DDBJ whole genome shotgun (WGS) entry which is preliminary data.</text>
</comment>
<evidence type="ECO:0000313" key="3">
    <source>
        <dbReference type="Proteomes" id="UP000009359"/>
    </source>
</evidence>
<organism evidence="2 3">
    <name type="scientific">Bartonella bacilliformis INS</name>
    <dbReference type="NCBI Taxonomy" id="1206782"/>
    <lineage>
        <taxon>Bacteria</taxon>
        <taxon>Pseudomonadati</taxon>
        <taxon>Pseudomonadota</taxon>
        <taxon>Alphaproteobacteria</taxon>
        <taxon>Hyphomicrobiales</taxon>
        <taxon>Bartonellaceae</taxon>
        <taxon>Bartonella</taxon>
    </lineage>
</organism>
<accession>A0ABN0IHB5</accession>
<protein>
    <recommendedName>
        <fullName evidence="4">PepSY domain-containing protein</fullName>
    </recommendedName>
</protein>
<dbReference type="EMBL" id="AMQK01000004">
    <property type="protein sequence ID" value="EKS45880.1"/>
    <property type="molecule type" value="Genomic_DNA"/>
</dbReference>
<feature type="transmembrane region" description="Helical" evidence="1">
    <location>
        <begin position="45"/>
        <end position="66"/>
    </location>
</feature>
<evidence type="ECO:0008006" key="4">
    <source>
        <dbReference type="Google" id="ProtNLM"/>
    </source>
</evidence>
<reference evidence="2 3" key="1">
    <citation type="journal article" date="2013" name="Genome Announc.">
        <title>Whole Genome Sequencing and Comparative Analysis of Bartonella bacilliformis Strain INS, the Causative Agent of Carrion's Disease.</title>
        <authorList>
            <person name="Tarazona D."/>
            <person name="Padilla C."/>
            <person name="Caceres O."/>
            <person name="Montenegro J.D."/>
            <person name="Bailon H."/>
            <person name="Ventura G."/>
            <person name="Mendoza G."/>
            <person name="Anaya E."/>
            <person name="Guio H."/>
        </authorList>
    </citation>
    <scope>NUCLEOTIDE SEQUENCE [LARGE SCALE GENOMIC DNA]</scope>
    <source>
        <strain evidence="2 3">INS</strain>
    </source>
</reference>
<keyword evidence="1" id="KW-0472">Membrane</keyword>
<proteinExistence type="predicted"/>
<evidence type="ECO:0000313" key="2">
    <source>
        <dbReference type="EMBL" id="EKS45880.1"/>
    </source>
</evidence>
<name>A0ABN0IHB5_BARBA</name>
<gene>
    <name evidence="2" type="ORF">BbINS_01166</name>
</gene>
<keyword evidence="1" id="KW-1133">Transmembrane helix</keyword>
<dbReference type="GeneID" id="4683882"/>
<dbReference type="Proteomes" id="UP000009359">
    <property type="component" value="Unassembled WGS sequence"/>
</dbReference>
<sequence length="171" mass="19266">MAKDKQMQTQQDSYDSRLKTLEHPLHQEPPLDPAVEEVRKKLMRLMIVSIAITIILILAVFAGVVYKIMTPEPRSHKISAPTQERLSALYKDHPHTAHHTLSLPQGAKIVSQSLAGRMLSLQILMPDGKIKLMIYDYYTGVLLAVFSVVSEKTTLTTLPQEELRLSPPQDD</sequence>